<name>A0A1G7JUF4_9BACL</name>
<sequence length="116" mass="12959">MAENDRVKKPEEVLAALMQKIPPIYHHLIPEKLTVEQKIQYINDQQKRGLYRLEPYFMWLDRPAGSGLYTGAGTAPGTGPGTGTYLSGPKTKPPVKTINTTKNQPPVNDQKENTIK</sequence>
<dbReference type="OrthoDB" id="2667290at2"/>
<dbReference type="RefSeq" id="WP_091228762.1">
    <property type="nucleotide sequence ID" value="NZ_FNBG01000008.1"/>
</dbReference>
<dbReference type="Proteomes" id="UP000198972">
    <property type="component" value="Unassembled WGS sequence"/>
</dbReference>
<feature type="region of interest" description="Disordered" evidence="1">
    <location>
        <begin position="71"/>
        <end position="116"/>
    </location>
</feature>
<feature type="compositionally biased region" description="Gly residues" evidence="1">
    <location>
        <begin position="71"/>
        <end position="82"/>
    </location>
</feature>
<evidence type="ECO:0000313" key="2">
    <source>
        <dbReference type="EMBL" id="SDF28414.1"/>
    </source>
</evidence>
<organism evidence="2 3">
    <name type="scientific">Fontibacillus panacisegetis</name>
    <dbReference type="NCBI Taxonomy" id="670482"/>
    <lineage>
        <taxon>Bacteria</taxon>
        <taxon>Bacillati</taxon>
        <taxon>Bacillota</taxon>
        <taxon>Bacilli</taxon>
        <taxon>Bacillales</taxon>
        <taxon>Paenibacillaceae</taxon>
        <taxon>Fontibacillus</taxon>
    </lineage>
</organism>
<evidence type="ECO:0000313" key="3">
    <source>
        <dbReference type="Proteomes" id="UP000198972"/>
    </source>
</evidence>
<gene>
    <name evidence="2" type="ORF">SAMN04488542_108107</name>
</gene>
<reference evidence="2 3" key="1">
    <citation type="submission" date="2016-10" db="EMBL/GenBank/DDBJ databases">
        <authorList>
            <person name="de Groot N.N."/>
        </authorList>
    </citation>
    <scope>NUCLEOTIDE SEQUENCE [LARGE SCALE GENOMIC DNA]</scope>
    <source>
        <strain evidence="2 3">DSM 28129</strain>
    </source>
</reference>
<protein>
    <submittedName>
        <fullName evidence="2">Uncharacterized protein</fullName>
    </submittedName>
</protein>
<evidence type="ECO:0000256" key="1">
    <source>
        <dbReference type="SAM" id="MobiDB-lite"/>
    </source>
</evidence>
<proteinExistence type="predicted"/>
<dbReference type="EMBL" id="FNBG01000008">
    <property type="protein sequence ID" value="SDF28414.1"/>
    <property type="molecule type" value="Genomic_DNA"/>
</dbReference>
<dbReference type="AlphaFoldDB" id="A0A1G7JUF4"/>
<feature type="compositionally biased region" description="Polar residues" evidence="1">
    <location>
        <begin position="97"/>
        <end position="107"/>
    </location>
</feature>
<dbReference type="STRING" id="670482.SAMN04488542_108107"/>
<accession>A0A1G7JUF4</accession>
<keyword evidence="3" id="KW-1185">Reference proteome</keyword>